<sequence>MIHFSLPQTSGLARTLLGMSILFWFESASLQAVTADPGTLPVGAQVDDVADLSNLPDGNHQFCSSPEADHTLQGAGVCYWFTKRGSQFIGYYGQPQSDALVDCVQGQMQNDRIVGDALALSWGGAPWMDLAREKPFIWEALTLKSGQIRHSAMNRFGRVDLVRFETAELDLKNFYRYGPPEAATMNPPPQTCEVNDWISKISA</sequence>
<accession>A0ABD4T6Q6</accession>
<dbReference type="AlphaFoldDB" id="A0ABD4T6Q6"/>
<protein>
    <submittedName>
        <fullName evidence="1">Uncharacterized protein</fullName>
    </submittedName>
</protein>
<dbReference type="Proteomes" id="UP000031561">
    <property type="component" value="Unassembled WGS sequence"/>
</dbReference>
<evidence type="ECO:0000313" key="1">
    <source>
        <dbReference type="EMBL" id="MCM1984133.1"/>
    </source>
</evidence>
<dbReference type="RefSeq" id="WP_166275774.1">
    <property type="nucleotide sequence ID" value="NZ_JTHE03000088.1"/>
</dbReference>
<evidence type="ECO:0000313" key="2">
    <source>
        <dbReference type="Proteomes" id="UP000031561"/>
    </source>
</evidence>
<reference evidence="1 2" key="1">
    <citation type="journal article" date="2015" name="Genome Announc.">
        <title>Draft Genome Sequence of Filamentous Marine Cyanobacterium Lyngbya confervoides Strain BDU141951.</title>
        <authorList>
            <person name="Chandrababunaidu M.M."/>
            <person name="Sen D."/>
            <person name="Tripathy S."/>
        </authorList>
    </citation>
    <scope>NUCLEOTIDE SEQUENCE [LARGE SCALE GENOMIC DNA]</scope>
    <source>
        <strain evidence="1 2">BDU141951</strain>
    </source>
</reference>
<name>A0ABD4T6Q6_9CYAN</name>
<keyword evidence="2" id="KW-1185">Reference proteome</keyword>
<dbReference type="EMBL" id="JTHE03000088">
    <property type="protein sequence ID" value="MCM1984133.1"/>
    <property type="molecule type" value="Genomic_DNA"/>
</dbReference>
<gene>
    <name evidence="1" type="ORF">QQ91_0015015</name>
</gene>
<organism evidence="1 2">
    <name type="scientific">Lyngbya confervoides BDU141951</name>
    <dbReference type="NCBI Taxonomy" id="1574623"/>
    <lineage>
        <taxon>Bacteria</taxon>
        <taxon>Bacillati</taxon>
        <taxon>Cyanobacteriota</taxon>
        <taxon>Cyanophyceae</taxon>
        <taxon>Oscillatoriophycideae</taxon>
        <taxon>Oscillatoriales</taxon>
        <taxon>Microcoleaceae</taxon>
        <taxon>Lyngbya</taxon>
    </lineage>
</organism>
<proteinExistence type="predicted"/>
<comment type="caution">
    <text evidence="1">The sequence shown here is derived from an EMBL/GenBank/DDBJ whole genome shotgun (WGS) entry which is preliminary data.</text>
</comment>